<feature type="region of interest" description="Disordered" evidence="2">
    <location>
        <begin position="1123"/>
        <end position="1149"/>
    </location>
</feature>
<feature type="compositionally biased region" description="Basic and acidic residues" evidence="2">
    <location>
        <begin position="1131"/>
        <end position="1140"/>
    </location>
</feature>
<dbReference type="SMART" id="SM00343">
    <property type="entry name" value="ZnF_C2HC"/>
    <property type="match status" value="2"/>
</dbReference>
<dbReference type="InterPro" id="IPR001878">
    <property type="entry name" value="Znf_CCHC"/>
</dbReference>
<sequence>MGSYETRGHDQLQLSSSTQVYYFGDLKVVDVVQTHSWDFLVEVVGDPQIHPYSVILAIIFGFNFLKTDCPIELLQSSIFSSTLHSHMAIGIRILRLHRLLFLILLHPVAKATESWAVDEGSDRSYKCGSRTTTSVEWRWRWKTSGSDAEMNVLRDEAVTFNSYTFAINQSSLLRFRIYLDIQTKSQPLLFWIRPRVTELENTLNNALAKLPMLKLREYEMWEIRIKQYFQIQDYALWEVIENENSWVPIPVTTSKTGTSTTTKMTVPSTTKEKTCKKNDVKARSLLLMALPNEHQLTFDQCVDAQSMFATIKSRFGGNEATKKTQKALLKQQYENFSASSSESLDSIFNRLQKLLSRLAILGVVTSPEDLNVKFLRSLPSEWDTHVVVWMNKPDFDTIGLDDLYNNFKIVEKKVKKSAGASNDNKNLAFLTTSGASSTNNINTVKPKVSTATTKVNTAGSQLVHENLEQLHDDDLEEMDLKWNMAPLSMRERKFYQRTRRKLIIDGSNTDGYDKSKSDMAEEEIQANMALMSFSDFEVTNDKSCSKSCLKNYEDLKKKYDDLLVKLGDNDFKAATYKRGLATLEGQIVKYREHEVKQEKEGFEFKITKFEKSAKDLDKLLASQITDKSKKGFGYNAVPSPHPLILNRPTPLDLSYSGLKEFKEPEENTDDSLKQQQMTAIKTSYVKSPLKVDKDWKEKLFYPANHVREEEPKKVRENNEAPIMEDWVSNDEDEVEPIPKVEKKTVIPTTTKKEFVKPEKLVKRSVRYVEKYRSQRPRGNQRNWNGQKSNQLGCNFVFNNRECFICGSFDHIQYSCPNQQRKRIISGNNYNKKDNDYYSKPFHPCTHKHMDSRAVLMMFGLKSFNTERHVNTVRSLNTGRSFSTARARGLMLLSPQHVGFWRPIKPNGASLSNLQLNDKGFVDSRCSRNMTRNITHLLDFKDFDGGYVTFGGGAYRGRITGKGIIKTDNLDFDDVYFVKELKFNLFSVSQMCDKKNYVLFTDSEYSLKLVYVAKASSEESILWNRRLRYTRLFLESSTLLNKIKNKQDCNVVMPIWMDASYFAICSNKKNDKLSYFEIGFLCGFYEGIVHHDLHTVFLLDPLSGRTKRVLKLSGFQLGRSNAGGTPTVQTAKETRKDDRGCHQKQSSLVAQGHTQEEGINYDEVFAPMARIEAIRMFLAYASYMGFMVYQMDVKSAFLYGQIKEEDASSTRAWYDTLANYLLCNVFKEERLTKHYSSRDKRGHILALFNYMRAGHYLWRSTKKELCDEFEKLMKDKFQMSSMGELTFFLGLQVQQKKKCIFIIGNLLMDNTSIEGVGSTSGIRACALRNFDLEVMELENTQNNALAKLPMLKLGEYEMWEIRIETYFKNSGLLLLWEVIENGNSWVPIPVTTPETGTSTATKMNVPSTIEEKKCKKNDYVDAQSMFAAIKARFGGNEATKKTQKALLKQHTATTKVKTASTEISTASFSDATVYAFLSTQSKVLNVHEDLEQIHDDDLEEMDLKWNIALLSMRVRKFYQRTGRKIMIDGSNTAGYDKSKVECFNCHKMGHFARECITPRSKDNRNWNPVHELIGVTWHAEENSGKHGSHASQILICDTGFKAAYNKRSVGSKEYQMGLLRAELEKVKQEKEGFEFKITKLIILKRIITGGRSQITDKSKKGFGYNDVPQPHPLILNRPTTLDLSYSGLEEFKEPEVIEYGPRDSSLKSTTGCDKESDKSKENTDDSLEQQLKLAMISLHLRIVDGPIPMVEKKNWLYHATKKEFVKPEKPVKRSVSAHKHMAPRAVLMKTGLKSVNTARPVNTVRSVNTGRPFSTARSFNTVRPSYTAHPKSIIHCARPRTYFQNQAQSTVHRPFYKRTTLTKRCFNQRFNTGRPFRSTVNTVRARGFNVVKPSALGLETHPNPMVHLLVSTNMINIDARADPSQRYTTPRTRKVQGKLAYGFLENKALIEGNGPKWLFDLDSLTQSMNYVPVVAGTFSNDFAGIQGVFESSTSSQQDQDNQDCIVMPIWKDASYFGDVAPRTDADDGLQDENDATEKSHEDSSLKDNGTADQQVNTARPEINTGSREVSTALPEVNTATPEDLSSVQTRRMTTSYSELGFLSAIYEGKSHQDLHTCLFACFLSQEEPKRVSKALSDPAWVEAMQEELYSFITGKRPDIMFAVCACARFQVSLKTSHLLAVKRIFRYLKGKPSLGLWYSKDSPLELVAYTDSDYAGATK</sequence>
<dbReference type="EMBL" id="BQNB010020007">
    <property type="protein sequence ID" value="GJT91315.1"/>
    <property type="molecule type" value="Genomic_DNA"/>
</dbReference>
<feature type="compositionally biased region" description="Basic and acidic residues" evidence="2">
    <location>
        <begin position="2034"/>
        <end position="2044"/>
    </location>
</feature>
<dbReference type="Pfam" id="PF22936">
    <property type="entry name" value="Pol_BBD"/>
    <property type="match status" value="1"/>
</dbReference>
<keyword evidence="1" id="KW-0862">Zinc</keyword>
<feature type="region of interest" description="Disordered" evidence="2">
    <location>
        <begin position="2020"/>
        <end position="2088"/>
    </location>
</feature>
<evidence type="ECO:0000313" key="5">
    <source>
        <dbReference type="Proteomes" id="UP001151760"/>
    </source>
</evidence>
<reference evidence="4" key="2">
    <citation type="submission" date="2022-01" db="EMBL/GenBank/DDBJ databases">
        <authorList>
            <person name="Yamashiro T."/>
            <person name="Shiraishi A."/>
            <person name="Satake H."/>
            <person name="Nakayama K."/>
        </authorList>
    </citation>
    <scope>NUCLEOTIDE SEQUENCE</scope>
</reference>
<feature type="compositionally biased region" description="Polar residues" evidence="2">
    <location>
        <begin position="2045"/>
        <end position="2068"/>
    </location>
</feature>
<keyword evidence="1" id="KW-0863">Zinc-finger</keyword>
<organism evidence="4 5">
    <name type="scientific">Tanacetum coccineum</name>
    <dbReference type="NCBI Taxonomy" id="301880"/>
    <lineage>
        <taxon>Eukaryota</taxon>
        <taxon>Viridiplantae</taxon>
        <taxon>Streptophyta</taxon>
        <taxon>Embryophyta</taxon>
        <taxon>Tracheophyta</taxon>
        <taxon>Spermatophyta</taxon>
        <taxon>Magnoliopsida</taxon>
        <taxon>eudicotyledons</taxon>
        <taxon>Gunneridae</taxon>
        <taxon>Pentapetalae</taxon>
        <taxon>asterids</taxon>
        <taxon>campanulids</taxon>
        <taxon>Asterales</taxon>
        <taxon>Asteraceae</taxon>
        <taxon>Asteroideae</taxon>
        <taxon>Anthemideae</taxon>
        <taxon>Anthemidinae</taxon>
        <taxon>Tanacetum</taxon>
    </lineage>
</organism>
<dbReference type="SUPFAM" id="SSF57756">
    <property type="entry name" value="Retrovirus zinc finger-like domains"/>
    <property type="match status" value="1"/>
</dbReference>
<comment type="caution">
    <text evidence="4">The sequence shown here is derived from an EMBL/GenBank/DDBJ whole genome shotgun (WGS) entry which is preliminary data.</text>
</comment>
<name>A0ABQ5HTX1_9ASTR</name>
<dbReference type="Pfam" id="PF07727">
    <property type="entry name" value="RVT_2"/>
    <property type="match status" value="1"/>
</dbReference>
<keyword evidence="1" id="KW-0479">Metal-binding</keyword>
<feature type="compositionally biased region" description="Basic and acidic residues" evidence="2">
    <location>
        <begin position="1711"/>
        <end position="1722"/>
    </location>
</feature>
<keyword evidence="5" id="KW-1185">Reference proteome</keyword>
<dbReference type="InterPro" id="IPR054722">
    <property type="entry name" value="PolX-like_BBD"/>
</dbReference>
<feature type="region of interest" description="Disordered" evidence="2">
    <location>
        <begin position="1698"/>
        <end position="1724"/>
    </location>
</feature>
<feature type="domain" description="CCHC-type" evidence="3">
    <location>
        <begin position="1541"/>
        <end position="1554"/>
    </location>
</feature>
<dbReference type="Pfam" id="PF14223">
    <property type="entry name" value="Retrotran_gag_2"/>
    <property type="match status" value="1"/>
</dbReference>
<dbReference type="Gene3D" id="4.10.60.10">
    <property type="entry name" value="Zinc finger, CCHC-type"/>
    <property type="match status" value="1"/>
</dbReference>
<dbReference type="PANTHER" id="PTHR11439">
    <property type="entry name" value="GAG-POL-RELATED RETROTRANSPOSON"/>
    <property type="match status" value="1"/>
</dbReference>
<protein>
    <submittedName>
        <fullName evidence="4">Ribonuclease H-like domain-containing protein</fullName>
    </submittedName>
</protein>
<dbReference type="InterPro" id="IPR036875">
    <property type="entry name" value="Znf_CCHC_sf"/>
</dbReference>
<dbReference type="PANTHER" id="PTHR11439:SF495">
    <property type="entry name" value="REVERSE TRANSCRIPTASE, RNA-DEPENDENT DNA POLYMERASE-RELATED"/>
    <property type="match status" value="1"/>
</dbReference>
<evidence type="ECO:0000259" key="3">
    <source>
        <dbReference type="PROSITE" id="PS50158"/>
    </source>
</evidence>
<evidence type="ECO:0000256" key="1">
    <source>
        <dbReference type="PROSITE-ProRule" id="PRU00047"/>
    </source>
</evidence>
<dbReference type="PROSITE" id="PS50158">
    <property type="entry name" value="ZF_CCHC"/>
    <property type="match status" value="1"/>
</dbReference>
<evidence type="ECO:0000313" key="4">
    <source>
        <dbReference type="EMBL" id="GJT91315.1"/>
    </source>
</evidence>
<reference evidence="4" key="1">
    <citation type="journal article" date="2022" name="Int. J. Mol. Sci.">
        <title>Draft Genome of Tanacetum Coccineum: Genomic Comparison of Closely Related Tanacetum-Family Plants.</title>
        <authorList>
            <person name="Yamashiro T."/>
            <person name="Shiraishi A."/>
            <person name="Nakayama K."/>
            <person name="Satake H."/>
        </authorList>
    </citation>
    <scope>NUCLEOTIDE SEQUENCE</scope>
</reference>
<proteinExistence type="predicted"/>
<dbReference type="InterPro" id="IPR013103">
    <property type="entry name" value="RVT_2"/>
</dbReference>
<dbReference type="Proteomes" id="UP001151760">
    <property type="component" value="Unassembled WGS sequence"/>
</dbReference>
<gene>
    <name evidence="4" type="ORF">Tco_1080160</name>
</gene>
<evidence type="ECO:0000256" key="2">
    <source>
        <dbReference type="SAM" id="MobiDB-lite"/>
    </source>
</evidence>
<feature type="compositionally biased region" description="Polar residues" evidence="2">
    <location>
        <begin position="2076"/>
        <end position="2088"/>
    </location>
</feature>
<accession>A0ABQ5HTX1</accession>